<gene>
    <name evidence="9" type="ORF">C7M84_000329</name>
</gene>
<evidence type="ECO:0000256" key="3">
    <source>
        <dbReference type="ARBA" id="ARBA00022694"/>
    </source>
</evidence>
<keyword evidence="8" id="KW-0862">Zinc</keyword>
<comment type="caution">
    <text evidence="9">The sequence shown here is derived from an EMBL/GenBank/DDBJ whole genome shotgun (WGS) entry which is preliminary data.</text>
</comment>
<evidence type="ECO:0000313" key="10">
    <source>
        <dbReference type="Proteomes" id="UP000283509"/>
    </source>
</evidence>
<evidence type="ECO:0000256" key="8">
    <source>
        <dbReference type="ARBA" id="ARBA00022833"/>
    </source>
</evidence>
<evidence type="ECO:0000313" key="9">
    <source>
        <dbReference type="EMBL" id="ROT80919.1"/>
    </source>
</evidence>
<evidence type="ECO:0000256" key="6">
    <source>
        <dbReference type="ARBA" id="ARBA00022759"/>
    </source>
</evidence>
<evidence type="ECO:0000256" key="4">
    <source>
        <dbReference type="ARBA" id="ARBA00022722"/>
    </source>
</evidence>
<dbReference type="STRING" id="6689.A0A3R7MGB8"/>
<name>A0A3R7MGB8_PENVA</name>
<protein>
    <submittedName>
        <fullName evidence="9">Uncharacterized protein</fullName>
    </submittedName>
</protein>
<keyword evidence="7" id="KW-0378">Hydrolase</keyword>
<comment type="cofactor">
    <cofactor evidence="1">
        <name>Zn(2+)</name>
        <dbReference type="ChEBI" id="CHEBI:29105"/>
    </cofactor>
</comment>
<dbReference type="GO" id="GO:0005634">
    <property type="term" value="C:nucleus"/>
    <property type="evidence" value="ECO:0007669"/>
    <property type="project" value="TreeGrafter"/>
</dbReference>
<keyword evidence="5" id="KW-0479">Metal-binding</keyword>
<sequence length="389" mass="42650">MKLHFLGTGSSYPTTKRGVSSLALQQDDGSIWLFDSGEGTQIQAQKVAISRQKINKIFITHLHGDHMFGLPGLLCTISSQFGLTEEQLEKEVPHVDIYGPKGLRRFIYTALSLSRSPLIFKYCVHEMVPVASQYSEDWEDWDVDHSEPSATHPSELPGVTVEPSVMEDGNVYWKLIDNEEWCVRAGWIHHRIPSFGFVINEKDRPGTLDKSKLVSLGVKPGPVYGQLKSGKSITMENGDVITPEMVLGPPIQGRTLIILGDTSDASPLAHMIQSCDVVVHEATHDDTLVDKAVEFGHSTPSQAVAFSKSVGAKVLLLNHFSQRYSPSSKESLKEGEETVALLEEQAQAAAAGTGLSVQCADDLFVYEVPGTRRANTRIIGGTHGWRSTT</sequence>
<proteinExistence type="inferred from homology"/>
<dbReference type="CDD" id="cd07717">
    <property type="entry name" value="RNaseZ_ZiPD-like_MBL-fold"/>
    <property type="match status" value="1"/>
</dbReference>
<comment type="subunit">
    <text evidence="2">Homodimer.</text>
</comment>
<dbReference type="PANTHER" id="PTHR46018:SF2">
    <property type="entry name" value="ZINC PHOSPHODIESTERASE ELAC PROTEIN 1"/>
    <property type="match status" value="1"/>
</dbReference>
<dbReference type="EMBL" id="QCYY01001050">
    <property type="protein sequence ID" value="ROT80919.1"/>
    <property type="molecule type" value="Genomic_DNA"/>
</dbReference>
<reference evidence="9 10" key="1">
    <citation type="submission" date="2018-04" db="EMBL/GenBank/DDBJ databases">
        <authorList>
            <person name="Zhang X."/>
            <person name="Yuan J."/>
            <person name="Li F."/>
            <person name="Xiang J."/>
        </authorList>
    </citation>
    <scope>NUCLEOTIDE SEQUENCE [LARGE SCALE GENOMIC DNA]</scope>
    <source>
        <tissue evidence="9">Muscle</tissue>
    </source>
</reference>
<evidence type="ECO:0000256" key="1">
    <source>
        <dbReference type="ARBA" id="ARBA00001947"/>
    </source>
</evidence>
<evidence type="ECO:0000256" key="2">
    <source>
        <dbReference type="ARBA" id="ARBA00011738"/>
    </source>
</evidence>
<evidence type="ECO:0000256" key="5">
    <source>
        <dbReference type="ARBA" id="ARBA00022723"/>
    </source>
</evidence>
<dbReference type="GO" id="GO:0042781">
    <property type="term" value="F:3'-tRNA processing endoribonuclease activity"/>
    <property type="evidence" value="ECO:0007669"/>
    <property type="project" value="TreeGrafter"/>
</dbReference>
<dbReference type="SUPFAM" id="SSF56281">
    <property type="entry name" value="Metallo-hydrolase/oxidoreductase"/>
    <property type="match status" value="1"/>
</dbReference>
<keyword evidence="10" id="KW-1185">Reference proteome</keyword>
<keyword evidence="4" id="KW-0540">Nuclease</keyword>
<dbReference type="InterPro" id="IPR036866">
    <property type="entry name" value="RibonucZ/Hydroxyglut_hydro"/>
</dbReference>
<dbReference type="PANTHER" id="PTHR46018">
    <property type="entry name" value="ZINC PHOSPHODIESTERASE ELAC PROTEIN 1"/>
    <property type="match status" value="1"/>
</dbReference>
<keyword evidence="3" id="KW-0819">tRNA processing</keyword>
<dbReference type="InterPro" id="IPR013471">
    <property type="entry name" value="RNase_Z/BN"/>
</dbReference>
<reference evidence="9 10" key="2">
    <citation type="submission" date="2019-01" db="EMBL/GenBank/DDBJ databases">
        <title>The decoding of complex shrimp genome reveals the adaptation for benthos swimmer, frequently molting mechanism and breeding impact on genome.</title>
        <authorList>
            <person name="Sun Y."/>
            <person name="Gao Y."/>
            <person name="Yu Y."/>
        </authorList>
    </citation>
    <scope>NUCLEOTIDE SEQUENCE [LARGE SCALE GENOMIC DNA]</scope>
    <source>
        <tissue evidence="9">Muscle</tissue>
    </source>
</reference>
<evidence type="ECO:0000256" key="7">
    <source>
        <dbReference type="ARBA" id="ARBA00022801"/>
    </source>
</evidence>
<dbReference type="HAMAP" id="MF_01818">
    <property type="entry name" value="RNase_Z_BN"/>
    <property type="match status" value="1"/>
</dbReference>
<dbReference type="Pfam" id="PF23023">
    <property type="entry name" value="Anti-Pycsar_Apyc1"/>
    <property type="match status" value="1"/>
</dbReference>
<keyword evidence="6" id="KW-0255">Endonuclease</keyword>
<dbReference type="Proteomes" id="UP000283509">
    <property type="component" value="Unassembled WGS sequence"/>
</dbReference>
<dbReference type="AlphaFoldDB" id="A0A3R7MGB8"/>
<dbReference type="GO" id="GO:0046872">
    <property type="term" value="F:metal ion binding"/>
    <property type="evidence" value="ECO:0007669"/>
    <property type="project" value="UniProtKB-KW"/>
</dbReference>
<dbReference type="Gene3D" id="3.60.15.10">
    <property type="entry name" value="Ribonuclease Z/Hydroxyacylglutathione hydrolase-like"/>
    <property type="match status" value="1"/>
</dbReference>
<organism evidence="9 10">
    <name type="scientific">Penaeus vannamei</name>
    <name type="common">Whiteleg shrimp</name>
    <name type="synonym">Litopenaeus vannamei</name>
    <dbReference type="NCBI Taxonomy" id="6689"/>
    <lineage>
        <taxon>Eukaryota</taxon>
        <taxon>Metazoa</taxon>
        <taxon>Ecdysozoa</taxon>
        <taxon>Arthropoda</taxon>
        <taxon>Crustacea</taxon>
        <taxon>Multicrustacea</taxon>
        <taxon>Malacostraca</taxon>
        <taxon>Eumalacostraca</taxon>
        <taxon>Eucarida</taxon>
        <taxon>Decapoda</taxon>
        <taxon>Dendrobranchiata</taxon>
        <taxon>Penaeoidea</taxon>
        <taxon>Penaeidae</taxon>
        <taxon>Penaeus</taxon>
    </lineage>
</organism>
<accession>A0A3R7MGB8</accession>
<dbReference type="OrthoDB" id="527344at2759"/>